<dbReference type="PROSITE" id="PS50932">
    <property type="entry name" value="HTH_LACI_2"/>
    <property type="match status" value="1"/>
</dbReference>
<reference evidence="5 6" key="1">
    <citation type="submission" date="2018-10" db="EMBL/GenBank/DDBJ databases">
        <title>Genomic Encyclopedia of Archaeal and Bacterial Type Strains, Phase II (KMG-II): from individual species to whole genera.</title>
        <authorList>
            <person name="Goeker M."/>
        </authorList>
    </citation>
    <scope>NUCLEOTIDE SEQUENCE [LARGE SCALE GENOMIC DNA]</scope>
    <source>
        <strain evidence="5 6">RP-AC37</strain>
    </source>
</reference>
<dbReference type="PANTHER" id="PTHR30146:SF109">
    <property type="entry name" value="HTH-TYPE TRANSCRIPTIONAL REGULATOR GALS"/>
    <property type="match status" value="1"/>
</dbReference>
<dbReference type="EMBL" id="RBWV01000011">
    <property type="protein sequence ID" value="RKS75466.1"/>
    <property type="molecule type" value="Genomic_DNA"/>
</dbReference>
<dbReference type="SMART" id="SM00354">
    <property type="entry name" value="HTH_LACI"/>
    <property type="match status" value="1"/>
</dbReference>
<dbReference type="SUPFAM" id="SSF53822">
    <property type="entry name" value="Periplasmic binding protein-like I"/>
    <property type="match status" value="1"/>
</dbReference>
<dbReference type="SUPFAM" id="SSF47413">
    <property type="entry name" value="lambda repressor-like DNA-binding domains"/>
    <property type="match status" value="1"/>
</dbReference>
<keyword evidence="3" id="KW-0804">Transcription</keyword>
<proteinExistence type="predicted"/>
<accession>A0A420XQG9</accession>
<evidence type="ECO:0000313" key="6">
    <source>
        <dbReference type="Proteomes" id="UP000281955"/>
    </source>
</evidence>
<dbReference type="GO" id="GO:0000976">
    <property type="term" value="F:transcription cis-regulatory region binding"/>
    <property type="evidence" value="ECO:0007669"/>
    <property type="project" value="TreeGrafter"/>
</dbReference>
<keyword evidence="6" id="KW-1185">Reference proteome</keyword>
<dbReference type="InterPro" id="IPR028082">
    <property type="entry name" value="Peripla_BP_I"/>
</dbReference>
<dbReference type="OrthoDB" id="37081at2"/>
<gene>
    <name evidence="5" type="ORF">CLV35_1933</name>
</gene>
<organism evidence="5 6">
    <name type="scientific">Motilibacter peucedani</name>
    <dbReference type="NCBI Taxonomy" id="598650"/>
    <lineage>
        <taxon>Bacteria</taxon>
        <taxon>Bacillati</taxon>
        <taxon>Actinomycetota</taxon>
        <taxon>Actinomycetes</taxon>
        <taxon>Motilibacterales</taxon>
        <taxon>Motilibacteraceae</taxon>
        <taxon>Motilibacter</taxon>
    </lineage>
</organism>
<name>A0A420XQG9_9ACTN</name>
<evidence type="ECO:0000259" key="4">
    <source>
        <dbReference type="PROSITE" id="PS50932"/>
    </source>
</evidence>
<dbReference type="CDD" id="cd01392">
    <property type="entry name" value="HTH_LacI"/>
    <property type="match status" value="1"/>
</dbReference>
<evidence type="ECO:0000256" key="2">
    <source>
        <dbReference type="ARBA" id="ARBA00023125"/>
    </source>
</evidence>
<dbReference type="InParanoid" id="A0A420XQG9"/>
<evidence type="ECO:0000313" key="5">
    <source>
        <dbReference type="EMBL" id="RKS75466.1"/>
    </source>
</evidence>
<evidence type="ECO:0000256" key="1">
    <source>
        <dbReference type="ARBA" id="ARBA00023015"/>
    </source>
</evidence>
<dbReference type="Gene3D" id="1.10.260.40">
    <property type="entry name" value="lambda repressor-like DNA-binding domains"/>
    <property type="match status" value="1"/>
</dbReference>
<dbReference type="Gene3D" id="3.40.50.2300">
    <property type="match status" value="2"/>
</dbReference>
<dbReference type="Pfam" id="PF13377">
    <property type="entry name" value="Peripla_BP_3"/>
    <property type="match status" value="1"/>
</dbReference>
<dbReference type="InterPro" id="IPR000843">
    <property type="entry name" value="HTH_LacI"/>
</dbReference>
<dbReference type="GO" id="GO:0003700">
    <property type="term" value="F:DNA-binding transcription factor activity"/>
    <property type="evidence" value="ECO:0007669"/>
    <property type="project" value="TreeGrafter"/>
</dbReference>
<keyword evidence="2" id="KW-0238">DNA-binding</keyword>
<feature type="domain" description="HTH lacI-type" evidence="4">
    <location>
        <begin position="4"/>
        <end position="58"/>
    </location>
</feature>
<dbReference type="PANTHER" id="PTHR30146">
    <property type="entry name" value="LACI-RELATED TRANSCRIPTIONAL REPRESSOR"/>
    <property type="match status" value="1"/>
</dbReference>
<evidence type="ECO:0000256" key="3">
    <source>
        <dbReference type="ARBA" id="ARBA00023163"/>
    </source>
</evidence>
<dbReference type="InterPro" id="IPR010982">
    <property type="entry name" value="Lambda_DNA-bd_dom_sf"/>
</dbReference>
<dbReference type="Proteomes" id="UP000281955">
    <property type="component" value="Unassembled WGS sequence"/>
</dbReference>
<dbReference type="InterPro" id="IPR046335">
    <property type="entry name" value="LacI/GalR-like_sensor"/>
</dbReference>
<dbReference type="RefSeq" id="WP_121193231.1">
    <property type="nucleotide sequence ID" value="NZ_RBWV01000011.1"/>
</dbReference>
<protein>
    <submittedName>
        <fullName evidence="5">LacI family transcriptional regulator</fullName>
    </submittedName>
</protein>
<dbReference type="AlphaFoldDB" id="A0A420XQG9"/>
<sequence length="350" mass="37215">MSSAGIRDVATLAQVSVGTVSNVLNRPDAVAPATRQRVEHAIEQLGFVRNEAARSLRAGRSRTIGLLVLDVANPFFTDVAAGAEAAADASGAVITLYNSGQSRERESRHLAHLEEQRVQGVLVTPVDTRNPRLDRLVERGTPVVLVDRGADRADRCSVSVDDVRGGSLALEHLLSRGHTRTAFVGGPLDVPQVIDRYRGATRAVEAQTGATLSLTETSGLTVEDGRRAGELLAAMPASRRPTAAFCANDLIALGLLQAMTAAGLRVPGDLAIVGYDDIYYAAAAAVPLTSVRQPRELLGRTAAELLLEEINDDGLVHAHRQVVFEPELVVRASSDVRRPAARKRAPKEAG</sequence>
<keyword evidence="1" id="KW-0805">Transcription regulation</keyword>
<dbReference type="Pfam" id="PF00356">
    <property type="entry name" value="LacI"/>
    <property type="match status" value="1"/>
</dbReference>
<dbReference type="PROSITE" id="PS00356">
    <property type="entry name" value="HTH_LACI_1"/>
    <property type="match status" value="1"/>
</dbReference>
<comment type="caution">
    <text evidence="5">The sequence shown here is derived from an EMBL/GenBank/DDBJ whole genome shotgun (WGS) entry which is preliminary data.</text>
</comment>